<evidence type="ECO:0000259" key="19">
    <source>
        <dbReference type="Pfam" id="PF06455"/>
    </source>
</evidence>
<evidence type="ECO:0000256" key="13">
    <source>
        <dbReference type="ARBA" id="ARBA00023128"/>
    </source>
</evidence>
<evidence type="ECO:0000256" key="1">
    <source>
        <dbReference type="ARBA" id="ARBA00004448"/>
    </source>
</evidence>
<feature type="transmembrane region" description="Helical" evidence="17">
    <location>
        <begin position="260"/>
        <end position="282"/>
    </location>
</feature>
<evidence type="ECO:0000256" key="11">
    <source>
        <dbReference type="ARBA" id="ARBA00023027"/>
    </source>
</evidence>
<dbReference type="EMBL" id="KP900975">
    <property type="protein sequence ID" value="AKE35615.1"/>
    <property type="molecule type" value="Genomic_DNA"/>
</dbReference>
<feature type="transmembrane region" description="Helical" evidence="17">
    <location>
        <begin position="328"/>
        <end position="348"/>
    </location>
</feature>
<dbReference type="PRINTS" id="PR01434">
    <property type="entry name" value="NADHDHGNASE5"/>
</dbReference>
<name>A0A0F6QV65_PECMA</name>
<dbReference type="InterPro" id="IPR001750">
    <property type="entry name" value="ND/Mrp_TM"/>
</dbReference>
<feature type="transmembrane region" description="Helical" evidence="17">
    <location>
        <begin position="447"/>
        <end position="465"/>
    </location>
</feature>
<keyword evidence="12" id="KW-0830">Ubiquinone</keyword>
<feature type="transmembrane region" description="Helical" evidence="17">
    <location>
        <begin position="108"/>
        <end position="128"/>
    </location>
</feature>
<dbReference type="GO" id="GO:0042773">
    <property type="term" value="P:ATP synthesis coupled electron transport"/>
    <property type="evidence" value="ECO:0007669"/>
    <property type="project" value="InterPro"/>
</dbReference>
<keyword evidence="8" id="KW-1278">Translocase</keyword>
<geneLocation type="mitochondrion" evidence="20"/>
<keyword evidence="7" id="KW-0999">Mitochondrion inner membrane</keyword>
<dbReference type="AlphaFoldDB" id="A0A0F6QV65"/>
<keyword evidence="11" id="KW-0520">NAD</keyword>
<feature type="transmembrane region" description="Helical" evidence="17">
    <location>
        <begin position="576"/>
        <end position="594"/>
    </location>
</feature>
<keyword evidence="13 20" id="KW-0496">Mitochondrion</keyword>
<evidence type="ECO:0000256" key="9">
    <source>
        <dbReference type="ARBA" id="ARBA00022982"/>
    </source>
</evidence>
<evidence type="ECO:0000256" key="5">
    <source>
        <dbReference type="ARBA" id="ARBA00022660"/>
    </source>
</evidence>
<feature type="transmembrane region" description="Helical" evidence="17">
    <location>
        <begin position="414"/>
        <end position="435"/>
    </location>
</feature>
<evidence type="ECO:0000259" key="18">
    <source>
        <dbReference type="Pfam" id="PF00361"/>
    </source>
</evidence>
<keyword evidence="14 17" id="KW-0472">Membrane</keyword>
<evidence type="ECO:0000256" key="3">
    <source>
        <dbReference type="ARBA" id="ARBA00021096"/>
    </source>
</evidence>
<dbReference type="InterPro" id="IPR010934">
    <property type="entry name" value="NADH_DH_su5_C"/>
</dbReference>
<keyword evidence="9" id="KW-0249">Electron transport</keyword>
<feature type="domain" description="NADH:quinone oxidoreductase/Mrp antiporter transmembrane" evidence="18">
    <location>
        <begin position="104"/>
        <end position="370"/>
    </location>
</feature>
<dbReference type="InterPro" id="IPR003945">
    <property type="entry name" value="NU5C-like"/>
</dbReference>
<feature type="transmembrane region" description="Helical" evidence="17">
    <location>
        <begin position="232"/>
        <end position="253"/>
    </location>
</feature>
<evidence type="ECO:0000256" key="14">
    <source>
        <dbReference type="ARBA" id="ARBA00023136"/>
    </source>
</evidence>
<organism evidence="20">
    <name type="scientific">Pecten maximus</name>
    <name type="common">King scallop</name>
    <name type="synonym">Pilgrim's clam</name>
    <dbReference type="NCBI Taxonomy" id="6579"/>
    <lineage>
        <taxon>Eukaryota</taxon>
        <taxon>Metazoa</taxon>
        <taxon>Spiralia</taxon>
        <taxon>Lophotrochozoa</taxon>
        <taxon>Mollusca</taxon>
        <taxon>Bivalvia</taxon>
        <taxon>Autobranchia</taxon>
        <taxon>Pteriomorphia</taxon>
        <taxon>Pectinida</taxon>
        <taxon>Pectinoidea</taxon>
        <taxon>Pectinidae</taxon>
        <taxon>Pecten</taxon>
    </lineage>
</organism>
<dbReference type="GO" id="GO:0005743">
    <property type="term" value="C:mitochondrial inner membrane"/>
    <property type="evidence" value="ECO:0007669"/>
    <property type="project" value="UniProtKB-SubCell"/>
</dbReference>
<keyword evidence="10 17" id="KW-1133">Transmembrane helix</keyword>
<feature type="transmembrane region" description="Helical" evidence="17">
    <location>
        <begin position="288"/>
        <end position="307"/>
    </location>
</feature>
<evidence type="ECO:0000256" key="17">
    <source>
        <dbReference type="SAM" id="Phobius"/>
    </source>
</evidence>
<evidence type="ECO:0000256" key="15">
    <source>
        <dbReference type="ARBA" id="ARBA00031027"/>
    </source>
</evidence>
<evidence type="ECO:0000256" key="7">
    <source>
        <dbReference type="ARBA" id="ARBA00022792"/>
    </source>
</evidence>
<evidence type="ECO:0000256" key="8">
    <source>
        <dbReference type="ARBA" id="ARBA00022967"/>
    </source>
</evidence>
<feature type="transmembrane region" description="Helical" evidence="17">
    <location>
        <begin position="206"/>
        <end position="226"/>
    </location>
</feature>
<dbReference type="GO" id="GO:0008137">
    <property type="term" value="F:NADH dehydrogenase (ubiquinone) activity"/>
    <property type="evidence" value="ECO:0007669"/>
    <property type="project" value="UniProtKB-EC"/>
</dbReference>
<feature type="transmembrane region" description="Helical" evidence="17">
    <location>
        <begin position="140"/>
        <end position="160"/>
    </location>
</feature>
<feature type="transmembrane region" description="Helical" evidence="17">
    <location>
        <begin position="368"/>
        <end position="393"/>
    </location>
</feature>
<evidence type="ECO:0000256" key="2">
    <source>
        <dbReference type="ARBA" id="ARBA00012944"/>
    </source>
</evidence>
<dbReference type="GO" id="GO:0003954">
    <property type="term" value="F:NADH dehydrogenase activity"/>
    <property type="evidence" value="ECO:0007669"/>
    <property type="project" value="TreeGrafter"/>
</dbReference>
<keyword evidence="4" id="KW-0813">Transport</keyword>
<evidence type="ECO:0000256" key="10">
    <source>
        <dbReference type="ARBA" id="ARBA00022989"/>
    </source>
</evidence>
<dbReference type="PANTHER" id="PTHR42829">
    <property type="entry name" value="NADH-UBIQUINONE OXIDOREDUCTASE CHAIN 5"/>
    <property type="match status" value="1"/>
</dbReference>
<reference evidence="20" key="1">
    <citation type="journal article" date="2015" name="Biochem. Syst. Ecol.">
        <title>The mitochondrial genomes of Pecten albicans and Pecten maximus (Bivalvia: Pectinidae) reveal a novel gene arrangement with low genetic differentiation.</title>
        <authorList>
            <person name="Marin A."/>
            <person name="Fujimoto T."/>
            <person name="Arai K."/>
        </authorList>
    </citation>
    <scope>NUCLEOTIDE SEQUENCE</scope>
</reference>
<proteinExistence type="predicted"/>
<accession>A0A0F6QV65</accession>
<dbReference type="EC" id="7.1.1.2" evidence="2"/>
<dbReference type="Pfam" id="PF06455">
    <property type="entry name" value="NADH5_C"/>
    <property type="match status" value="1"/>
</dbReference>
<keyword evidence="5" id="KW-0679">Respiratory chain</keyword>
<gene>
    <name evidence="20" type="primary">nad5</name>
</gene>
<evidence type="ECO:0000313" key="20">
    <source>
        <dbReference type="EMBL" id="AKE35615.1"/>
    </source>
</evidence>
<comment type="subcellular location">
    <subcellularLocation>
        <location evidence="1">Mitochondrion inner membrane</location>
        <topology evidence="1">Multi-pass membrane protein</topology>
    </subcellularLocation>
</comment>
<protein>
    <recommendedName>
        <fullName evidence="3">NADH-ubiquinone oxidoreductase chain 5</fullName>
        <ecNumber evidence="2">7.1.1.2</ecNumber>
    </recommendedName>
    <alternativeName>
        <fullName evidence="15">NADH dehydrogenase subunit 5</fullName>
    </alternativeName>
</protein>
<feature type="transmembrane region" description="Helical" evidence="17">
    <location>
        <begin position="83"/>
        <end position="102"/>
    </location>
</feature>
<dbReference type="GO" id="GO:0015990">
    <property type="term" value="P:electron transport coupled proton transport"/>
    <property type="evidence" value="ECO:0007669"/>
    <property type="project" value="TreeGrafter"/>
</dbReference>
<evidence type="ECO:0000256" key="6">
    <source>
        <dbReference type="ARBA" id="ARBA00022692"/>
    </source>
</evidence>
<feature type="transmembrane region" description="Helical" evidence="17">
    <location>
        <begin position="172"/>
        <end position="194"/>
    </location>
</feature>
<dbReference type="PANTHER" id="PTHR42829:SF2">
    <property type="entry name" value="NADH-UBIQUINONE OXIDOREDUCTASE CHAIN 5"/>
    <property type="match status" value="1"/>
</dbReference>
<dbReference type="Pfam" id="PF00361">
    <property type="entry name" value="Proton_antipo_M"/>
    <property type="match status" value="1"/>
</dbReference>
<keyword evidence="6 17" id="KW-0812">Transmembrane</keyword>
<evidence type="ECO:0000256" key="4">
    <source>
        <dbReference type="ARBA" id="ARBA00022448"/>
    </source>
</evidence>
<sequence length="595" mass="65107">MMVGFYSQSFCGWMSFVCLAAAVALAGDTFSLGWEVIRLNSFGLGVDIFVDGVGLVFPSIVLFIASSVFNFSGLYMGTSSHPIRFHGLLMSFVLSMIVFIFVPNLFGLMVGWDGLGIFSFLLVLFYPCHSSLSAGMITGLTNRLGDSFLMLVLLVNGLVYGGSSVNGDCFGLVSFCLVIGAMTKSAQFPFCSWLPRAMAAPTPVSSLVHSSTLVTAGVFLIVRYHVSLSDSSLVMLQWASLITMALSGLNACVEFDMKKVVALSTLSQVSFMMFAVGVGFPFLAFFHLISHAVTKALLFICVGLVIMGYSQDLRRLGGSFLNVESVKWYFGGACAGLCGFPFFSGFYSKEMIIESVLYSNVGWLGFCLFSLGVLSTSYYSARLAFFCFFSGLLNSKRGGVSMFRYSGCMGEIRVHSFCLGLFILSVVLGGVGAWFFLCPPSMFPCHVSKALVMLCCPFGLWLFWLNSVNSSHCSKSSVLEGGYMAVFPKKNVINQNIGEVGNVKVREWKVLRESFVRELGFLDGFSGQPFVCAGLTLSEEVNSSLDQGWLEYFGPGGLSSCFKKFLDCNNYMSNHWFALFFIVYIFEVVIWVVTS</sequence>
<feature type="transmembrane region" description="Helical" evidence="17">
    <location>
        <begin position="50"/>
        <end position="71"/>
    </location>
</feature>
<evidence type="ECO:0000256" key="16">
    <source>
        <dbReference type="ARBA" id="ARBA00049551"/>
    </source>
</evidence>
<comment type="catalytic activity">
    <reaction evidence="16">
        <text>a ubiquinone + NADH + 5 H(+)(in) = a ubiquinol + NAD(+) + 4 H(+)(out)</text>
        <dbReference type="Rhea" id="RHEA:29091"/>
        <dbReference type="Rhea" id="RHEA-COMP:9565"/>
        <dbReference type="Rhea" id="RHEA-COMP:9566"/>
        <dbReference type="ChEBI" id="CHEBI:15378"/>
        <dbReference type="ChEBI" id="CHEBI:16389"/>
        <dbReference type="ChEBI" id="CHEBI:17976"/>
        <dbReference type="ChEBI" id="CHEBI:57540"/>
        <dbReference type="ChEBI" id="CHEBI:57945"/>
        <dbReference type="EC" id="7.1.1.2"/>
    </reaction>
</comment>
<evidence type="ECO:0000256" key="12">
    <source>
        <dbReference type="ARBA" id="ARBA00023075"/>
    </source>
</evidence>
<feature type="domain" description="NADH dehydrogenase subunit 5 C-terminal" evidence="19">
    <location>
        <begin position="513"/>
        <end position="593"/>
    </location>
</feature>